<organism evidence="2 3">
    <name type="scientific">Candidatus Parvarchaeum acidophilus ARMAN-5</name>
    <dbReference type="NCBI Taxonomy" id="662762"/>
    <lineage>
        <taxon>Archaea</taxon>
        <taxon>Candidatus Parvarchaeota</taxon>
        <taxon>Candidatus Parvarchaeum</taxon>
    </lineage>
</organism>
<evidence type="ECO:0000313" key="2">
    <source>
        <dbReference type="EMBL" id="EFD93054.1"/>
    </source>
</evidence>
<feature type="transmembrane region" description="Helical" evidence="1">
    <location>
        <begin position="21"/>
        <end position="40"/>
    </location>
</feature>
<dbReference type="GO" id="GO:0005886">
    <property type="term" value="C:plasma membrane"/>
    <property type="evidence" value="ECO:0007669"/>
    <property type="project" value="UniProtKB-SubCell"/>
</dbReference>
<proteinExistence type="predicted"/>
<dbReference type="EMBL" id="GG745547">
    <property type="protein sequence ID" value="EFD93054.1"/>
    <property type="molecule type" value="Genomic_DNA"/>
</dbReference>
<feature type="transmembrane region" description="Helical" evidence="1">
    <location>
        <begin position="52"/>
        <end position="74"/>
    </location>
</feature>
<keyword evidence="1" id="KW-1133">Transmembrane helix</keyword>
<feature type="transmembrane region" description="Helical" evidence="1">
    <location>
        <begin position="192"/>
        <end position="212"/>
    </location>
</feature>
<feature type="transmembrane region" description="Helical" evidence="1">
    <location>
        <begin position="94"/>
        <end position="117"/>
    </location>
</feature>
<dbReference type="GO" id="GO:0140359">
    <property type="term" value="F:ABC-type transporter activity"/>
    <property type="evidence" value="ECO:0007669"/>
    <property type="project" value="InterPro"/>
</dbReference>
<accession>D6GUR4</accession>
<dbReference type="Proteomes" id="UP000009376">
    <property type="component" value="Unassembled WGS sequence"/>
</dbReference>
<keyword evidence="1" id="KW-0812">Transmembrane</keyword>
<keyword evidence="1" id="KW-0472">Membrane</keyword>
<name>D6GUR4_PARA5</name>
<evidence type="ECO:0000256" key="1">
    <source>
        <dbReference type="SAM" id="Phobius"/>
    </source>
</evidence>
<dbReference type="AlphaFoldDB" id="D6GUR4"/>
<feature type="transmembrane region" description="Helical" evidence="1">
    <location>
        <begin position="224"/>
        <end position="247"/>
    </location>
</feature>
<feature type="transmembrane region" description="Helical" evidence="1">
    <location>
        <begin position="165"/>
        <end position="186"/>
    </location>
</feature>
<feature type="transmembrane region" description="Helical" evidence="1">
    <location>
        <begin position="129"/>
        <end position="153"/>
    </location>
</feature>
<reference evidence="2 3" key="1">
    <citation type="journal article" date="2010" name="Proc. Natl. Acad. Sci. U.S.A.">
        <title>Enigmatic, ultrasmall, uncultivated Archaea.</title>
        <authorList>
            <person name="Baker B.J."/>
            <person name="Comolli L.R."/>
            <person name="Dick G.J."/>
            <person name="Hauser L.J."/>
            <person name="Hyatt D."/>
            <person name="Dill B.D."/>
            <person name="Land M.L."/>
            <person name="Verberkmoes N.C."/>
            <person name="Hettich R.L."/>
            <person name="Banfield J.F."/>
        </authorList>
    </citation>
    <scope>NUCLEOTIDE SEQUENCE [LARGE SCALE GENOMIC DNA]</scope>
</reference>
<gene>
    <name evidence="2" type="ORF">BJBARM5_0210</name>
</gene>
<evidence type="ECO:0000313" key="3">
    <source>
        <dbReference type="Proteomes" id="UP000009376"/>
    </source>
</evidence>
<evidence type="ECO:0008006" key="4">
    <source>
        <dbReference type="Google" id="ProtNLM"/>
    </source>
</evidence>
<dbReference type="Pfam" id="PF12679">
    <property type="entry name" value="ABC2_membrane_2"/>
    <property type="match status" value="1"/>
</dbReference>
<sequence length="252" mass="27515">MKTKPFLTFFTAQMRLLRSQIVAFTVLSVILVAGFSFLAVKGNFGMNEFSESLGLIIWIMIGLIGSNLSAETGVSDFSEKTGMLILSQPVDRRLIILSKILACFAAMLLPLIVIYAAGLTAGFLLYGHIIFNAILSFGISLLYTLSFIAFVTGIGTVSKNKSTPLSVGLTVSLLAVFVFAVFGKLLGIEPWFFLPYGGLAISGIMTSSILHINPGNFFFYYVPYVWEALVIILIYLAIFLAVSVIAYSKRQI</sequence>
<protein>
    <recommendedName>
        <fullName evidence="4">ABC-2 type transporter</fullName>
    </recommendedName>
</protein>